<evidence type="ECO:0000256" key="1">
    <source>
        <dbReference type="ARBA" id="ARBA00023015"/>
    </source>
</evidence>
<dbReference type="InterPro" id="IPR000551">
    <property type="entry name" value="MerR-type_HTH_dom"/>
</dbReference>
<protein>
    <submittedName>
        <fullName evidence="5">MerR family transcriptional regulator</fullName>
    </submittedName>
</protein>
<evidence type="ECO:0000256" key="3">
    <source>
        <dbReference type="ARBA" id="ARBA00023163"/>
    </source>
</evidence>
<proteinExistence type="predicted"/>
<dbReference type="PROSITE" id="PS00552">
    <property type="entry name" value="HTH_MERR_1"/>
    <property type="match status" value="1"/>
</dbReference>
<dbReference type="OrthoDB" id="9792348at2"/>
<dbReference type="Gene3D" id="1.10.1660.10">
    <property type="match status" value="1"/>
</dbReference>
<dbReference type="PANTHER" id="PTHR30204:SF94">
    <property type="entry name" value="HEAVY METAL-DEPENDENT TRANSCRIPTIONAL REGULATOR HI_0293-RELATED"/>
    <property type="match status" value="1"/>
</dbReference>
<dbReference type="AlphaFoldDB" id="A0A540X9R7"/>
<keyword evidence="2" id="KW-0238">DNA-binding</keyword>
<evidence type="ECO:0000313" key="6">
    <source>
        <dbReference type="Proteomes" id="UP000315369"/>
    </source>
</evidence>
<organism evidence="5 6">
    <name type="scientific">Myxococcus llanfairpwllgwyngyllgogerychwyrndrobwllllantysiliogogogochensis</name>
    <dbReference type="NCBI Taxonomy" id="2590453"/>
    <lineage>
        <taxon>Bacteria</taxon>
        <taxon>Pseudomonadati</taxon>
        <taxon>Myxococcota</taxon>
        <taxon>Myxococcia</taxon>
        <taxon>Myxococcales</taxon>
        <taxon>Cystobacterineae</taxon>
        <taxon>Myxococcaceae</taxon>
        <taxon>Myxococcus</taxon>
    </lineage>
</organism>
<dbReference type="PANTHER" id="PTHR30204">
    <property type="entry name" value="REDOX-CYCLING DRUG-SENSING TRANSCRIPTIONAL ACTIVATOR SOXR"/>
    <property type="match status" value="1"/>
</dbReference>
<evidence type="ECO:0000256" key="2">
    <source>
        <dbReference type="ARBA" id="ARBA00023125"/>
    </source>
</evidence>
<dbReference type="RefSeq" id="WP_141640287.1">
    <property type="nucleotide sequence ID" value="NZ_VIFM01000001.1"/>
</dbReference>
<dbReference type="InterPro" id="IPR009061">
    <property type="entry name" value="DNA-bd_dom_put_sf"/>
</dbReference>
<accession>A0A540X9R7</accession>
<dbReference type="GO" id="GO:0003677">
    <property type="term" value="F:DNA binding"/>
    <property type="evidence" value="ECO:0007669"/>
    <property type="project" value="UniProtKB-KW"/>
</dbReference>
<dbReference type="InterPro" id="IPR047057">
    <property type="entry name" value="MerR_fam"/>
</dbReference>
<dbReference type="PROSITE" id="PS50937">
    <property type="entry name" value="HTH_MERR_2"/>
    <property type="match status" value="1"/>
</dbReference>
<dbReference type="Pfam" id="PF13411">
    <property type="entry name" value="MerR_1"/>
    <property type="match status" value="1"/>
</dbReference>
<keyword evidence="3" id="KW-0804">Transcription</keyword>
<dbReference type="EMBL" id="VIFM01000001">
    <property type="protein sequence ID" value="TQF17972.1"/>
    <property type="molecule type" value="Genomic_DNA"/>
</dbReference>
<feature type="domain" description="HTH merR-type" evidence="4">
    <location>
        <begin position="1"/>
        <end position="68"/>
    </location>
</feature>
<evidence type="ECO:0000313" key="5">
    <source>
        <dbReference type="EMBL" id="TQF17972.1"/>
    </source>
</evidence>
<dbReference type="SMART" id="SM00422">
    <property type="entry name" value="HTH_MERR"/>
    <property type="match status" value="1"/>
</dbReference>
<name>A0A540X9R7_9BACT</name>
<dbReference type="PRINTS" id="PR00040">
    <property type="entry name" value="HTHMERR"/>
</dbReference>
<keyword evidence="1" id="KW-0805">Transcription regulation</keyword>
<gene>
    <name evidence="5" type="ORF">FJV41_00025</name>
</gene>
<dbReference type="SUPFAM" id="SSF46955">
    <property type="entry name" value="Putative DNA-binding domain"/>
    <property type="match status" value="1"/>
</dbReference>
<dbReference type="Proteomes" id="UP000315369">
    <property type="component" value="Unassembled WGS sequence"/>
</dbReference>
<dbReference type="GO" id="GO:0003700">
    <property type="term" value="F:DNA-binding transcription factor activity"/>
    <property type="evidence" value="ECO:0007669"/>
    <property type="project" value="InterPro"/>
</dbReference>
<reference evidence="5 6" key="1">
    <citation type="submission" date="2019-06" db="EMBL/GenBank/DDBJ databases">
        <authorList>
            <person name="Livingstone P."/>
            <person name="Whitworth D."/>
        </authorList>
    </citation>
    <scope>NUCLEOTIDE SEQUENCE [LARGE SCALE GENOMIC DNA]</scope>
    <source>
        <strain evidence="5 6">AM401</strain>
    </source>
</reference>
<evidence type="ECO:0000259" key="4">
    <source>
        <dbReference type="PROSITE" id="PS50937"/>
    </source>
</evidence>
<sequence>MNIGELARRTGCSARSIRHYEKTGLLRSNRRANGYRDFDGESVPRVMQVAHLIRLGFSLGDIATFPPCMLRDVTHAICPQALALHRKRLAEFDQQLLELAGRRDRLARALGANARSTK</sequence>
<comment type="caution">
    <text evidence="5">The sequence shown here is derived from an EMBL/GenBank/DDBJ whole genome shotgun (WGS) entry which is preliminary data.</text>
</comment>
<keyword evidence="6" id="KW-1185">Reference proteome</keyword>